<feature type="non-terminal residue" evidence="2">
    <location>
        <position position="110"/>
    </location>
</feature>
<evidence type="ECO:0000256" key="1">
    <source>
        <dbReference type="SAM" id="MobiDB-lite"/>
    </source>
</evidence>
<evidence type="ECO:0000313" key="3">
    <source>
        <dbReference type="Proteomes" id="UP001162483"/>
    </source>
</evidence>
<sequence length="110" mass="11324">MTSSQNVLSCAPPGPPPPTGDLPDRCVLARAGIGTDHQGTDDQCPDDRSPSVPPTISAHLCPAVRPPAPISAPSCVQQCHHLCPEVPPTCAQQCHPPVPDSATHQCSPAV</sequence>
<gene>
    <name evidence="2" type="ORF">SPARVUS_LOCUS7985166</name>
</gene>
<accession>A0ABN9DPD8</accession>
<dbReference type="EMBL" id="CATNWA010014666">
    <property type="protein sequence ID" value="CAI9574481.1"/>
    <property type="molecule type" value="Genomic_DNA"/>
</dbReference>
<proteinExistence type="predicted"/>
<dbReference type="Proteomes" id="UP001162483">
    <property type="component" value="Unassembled WGS sequence"/>
</dbReference>
<comment type="caution">
    <text evidence="2">The sequence shown here is derived from an EMBL/GenBank/DDBJ whole genome shotgun (WGS) entry which is preliminary data.</text>
</comment>
<name>A0ABN9DPD8_9NEOB</name>
<organism evidence="2 3">
    <name type="scientific">Staurois parvus</name>
    <dbReference type="NCBI Taxonomy" id="386267"/>
    <lineage>
        <taxon>Eukaryota</taxon>
        <taxon>Metazoa</taxon>
        <taxon>Chordata</taxon>
        <taxon>Craniata</taxon>
        <taxon>Vertebrata</taxon>
        <taxon>Euteleostomi</taxon>
        <taxon>Amphibia</taxon>
        <taxon>Batrachia</taxon>
        <taxon>Anura</taxon>
        <taxon>Neobatrachia</taxon>
        <taxon>Ranoidea</taxon>
        <taxon>Ranidae</taxon>
        <taxon>Staurois</taxon>
    </lineage>
</organism>
<feature type="region of interest" description="Disordered" evidence="1">
    <location>
        <begin position="1"/>
        <end position="52"/>
    </location>
</feature>
<reference evidence="2" key="1">
    <citation type="submission" date="2023-05" db="EMBL/GenBank/DDBJ databases">
        <authorList>
            <person name="Stuckert A."/>
        </authorList>
    </citation>
    <scope>NUCLEOTIDE SEQUENCE</scope>
</reference>
<evidence type="ECO:0000313" key="2">
    <source>
        <dbReference type="EMBL" id="CAI9574481.1"/>
    </source>
</evidence>
<protein>
    <submittedName>
        <fullName evidence="2">Uncharacterized protein</fullName>
    </submittedName>
</protein>
<keyword evidence="3" id="KW-1185">Reference proteome</keyword>